<proteinExistence type="predicted"/>
<dbReference type="PANTHER" id="PTHR22803">
    <property type="entry name" value="MANNOSE, PHOSPHOLIPASE, LECTIN RECEPTOR RELATED"/>
    <property type="match status" value="1"/>
</dbReference>
<dbReference type="InterPro" id="IPR016186">
    <property type="entry name" value="C-type_lectin-like/link_sf"/>
</dbReference>
<keyword evidence="1" id="KW-1015">Disulfide bond</keyword>
<evidence type="ECO:0000259" key="2">
    <source>
        <dbReference type="PROSITE" id="PS50041"/>
    </source>
</evidence>
<dbReference type="KEGG" id="cvn:111117310"/>
<evidence type="ECO:0000313" key="3">
    <source>
        <dbReference type="Proteomes" id="UP000694844"/>
    </source>
</evidence>
<dbReference type="Pfam" id="PF00059">
    <property type="entry name" value="Lectin_C"/>
    <property type="match status" value="1"/>
</dbReference>
<dbReference type="SMART" id="SM00034">
    <property type="entry name" value="CLECT"/>
    <property type="match status" value="1"/>
</dbReference>
<gene>
    <name evidence="4" type="primary">LOC111117310</name>
</gene>
<dbReference type="PROSITE" id="PS00615">
    <property type="entry name" value="C_TYPE_LECTIN_1"/>
    <property type="match status" value="1"/>
</dbReference>
<accession>A0A8B8C8L4</accession>
<name>A0A8B8C8L4_CRAVI</name>
<organism evidence="3 4">
    <name type="scientific">Crassostrea virginica</name>
    <name type="common">Eastern oyster</name>
    <dbReference type="NCBI Taxonomy" id="6565"/>
    <lineage>
        <taxon>Eukaryota</taxon>
        <taxon>Metazoa</taxon>
        <taxon>Spiralia</taxon>
        <taxon>Lophotrochozoa</taxon>
        <taxon>Mollusca</taxon>
        <taxon>Bivalvia</taxon>
        <taxon>Autobranchia</taxon>
        <taxon>Pteriomorphia</taxon>
        <taxon>Ostreida</taxon>
        <taxon>Ostreoidea</taxon>
        <taxon>Ostreidae</taxon>
        <taxon>Crassostrea</taxon>
    </lineage>
</organism>
<feature type="domain" description="C-type lectin" evidence="2">
    <location>
        <begin position="36"/>
        <end position="163"/>
    </location>
</feature>
<dbReference type="InterPro" id="IPR018378">
    <property type="entry name" value="C-type_lectin_CS"/>
</dbReference>
<evidence type="ECO:0000256" key="1">
    <source>
        <dbReference type="ARBA" id="ARBA00023157"/>
    </source>
</evidence>
<dbReference type="InterPro" id="IPR001304">
    <property type="entry name" value="C-type_lectin-like"/>
</dbReference>
<sequence length="167" mass="19297">MCHIKIRTCLLVRTSLENLFSDLESLKGCDDDWIEYGGHCYFIGPSKVTWKEAKAACLGVCSHLVEIDSKEESEWLANTFLNKSTCAGLWFTCTSWTGGNDLQTEGHYKWDWSDSTLTFTNWQDTEPSLGDPDLADRKDCIEVMRDGRWNDRQCHYLNSYICEKRMI</sequence>
<dbReference type="SUPFAM" id="SSF56436">
    <property type="entry name" value="C-type lectin-like"/>
    <property type="match status" value="1"/>
</dbReference>
<protein>
    <submittedName>
        <fullName evidence="4">Asialoglycoprotein receptor 2-like</fullName>
    </submittedName>
</protein>
<dbReference type="PROSITE" id="PS50041">
    <property type="entry name" value="C_TYPE_LECTIN_2"/>
    <property type="match status" value="1"/>
</dbReference>
<dbReference type="OrthoDB" id="7357196at2759"/>
<dbReference type="Gene3D" id="3.10.100.10">
    <property type="entry name" value="Mannose-Binding Protein A, subunit A"/>
    <property type="match status" value="1"/>
</dbReference>
<dbReference type="AlphaFoldDB" id="A0A8B8C8L4"/>
<dbReference type="InterPro" id="IPR050111">
    <property type="entry name" value="C-type_lectin/snaclec_domain"/>
</dbReference>
<dbReference type="InterPro" id="IPR016187">
    <property type="entry name" value="CTDL_fold"/>
</dbReference>
<evidence type="ECO:0000313" key="4">
    <source>
        <dbReference type="RefSeq" id="XP_022312082.1"/>
    </source>
</evidence>
<dbReference type="RefSeq" id="XP_022312082.1">
    <property type="nucleotide sequence ID" value="XM_022456374.1"/>
</dbReference>
<dbReference type="Proteomes" id="UP000694844">
    <property type="component" value="Chromosome 10"/>
</dbReference>
<dbReference type="GeneID" id="111117310"/>
<keyword evidence="3" id="KW-1185">Reference proteome</keyword>
<reference evidence="4" key="1">
    <citation type="submission" date="2025-08" db="UniProtKB">
        <authorList>
            <consortium name="RefSeq"/>
        </authorList>
    </citation>
    <scope>IDENTIFICATION</scope>
    <source>
        <tissue evidence="4">Whole sample</tissue>
    </source>
</reference>